<evidence type="ECO:0000313" key="4">
    <source>
        <dbReference type="Proteomes" id="UP000435957"/>
    </source>
</evidence>
<dbReference type="Proteomes" id="UP000216363">
    <property type="component" value="Unassembled WGS sequence"/>
</dbReference>
<sequence length="84" mass="9519">MSKLNKPIRSMLINRYDGARVLHISDIAFKELVTEGYIKPDRRKGFYRLGSIIDGHAEAVRMNRIVAPHERTINPAILACGLTE</sequence>
<dbReference type="EMBL" id="WBWF01000001">
    <property type="protein sequence ID" value="KAB2706474.1"/>
    <property type="molecule type" value="Genomic_DNA"/>
</dbReference>
<proteinExistence type="predicted"/>
<name>A0A256GC20_9HYPH</name>
<dbReference type="EMBL" id="NNRN01000062">
    <property type="protein sequence ID" value="OYR24675.1"/>
    <property type="molecule type" value="Genomic_DNA"/>
</dbReference>
<evidence type="ECO:0000313" key="2">
    <source>
        <dbReference type="EMBL" id="OYR24675.1"/>
    </source>
</evidence>
<gene>
    <name evidence="2" type="ORF">CES86_4964</name>
    <name evidence="1" type="ORF">F9L03_02050</name>
</gene>
<accession>A0A256GC20</accession>
<reference evidence="2 3" key="1">
    <citation type="submission" date="2017-07" db="EMBL/GenBank/DDBJ databases">
        <title>Draft genome of Ochrobactrum lupini type strain LUP21.</title>
        <authorList>
            <person name="Krzyzanowska D.M."/>
            <person name="Jafra S."/>
        </authorList>
    </citation>
    <scope>NUCLEOTIDE SEQUENCE [LARGE SCALE GENOMIC DNA]</scope>
    <source>
        <strain evidence="2 3">LUP21</strain>
    </source>
</reference>
<dbReference type="RefSeq" id="WP_094515729.1">
    <property type="nucleotide sequence ID" value="NZ_JBHEEP010000001.1"/>
</dbReference>
<reference evidence="1 4" key="2">
    <citation type="submission" date="2019-09" db="EMBL/GenBank/DDBJ databases">
        <title>Taxonomic organization of the family Brucellaceae based on a phylogenomic approach.</title>
        <authorList>
            <person name="Leclercq S."/>
            <person name="Cloeckaert A."/>
            <person name="Zygmunt M.S."/>
        </authorList>
    </citation>
    <scope>NUCLEOTIDE SEQUENCE [LARGE SCALE GENOMIC DNA]</scope>
    <source>
        <strain evidence="1 4">LUP23</strain>
    </source>
</reference>
<evidence type="ECO:0000313" key="3">
    <source>
        <dbReference type="Proteomes" id="UP000216363"/>
    </source>
</evidence>
<keyword evidence="4" id="KW-1185">Reference proteome</keyword>
<comment type="caution">
    <text evidence="2">The sequence shown here is derived from an EMBL/GenBank/DDBJ whole genome shotgun (WGS) entry which is preliminary data.</text>
</comment>
<evidence type="ECO:0000313" key="1">
    <source>
        <dbReference type="EMBL" id="KAB2706474.1"/>
    </source>
</evidence>
<dbReference type="Proteomes" id="UP000435957">
    <property type="component" value="Unassembled WGS sequence"/>
</dbReference>
<dbReference type="AlphaFoldDB" id="A0A256GC20"/>
<protein>
    <submittedName>
        <fullName evidence="2">Uncharacterized protein</fullName>
    </submittedName>
</protein>
<organism evidence="2 3">
    <name type="scientific">Brucella lupini</name>
    <dbReference type="NCBI Taxonomy" id="255457"/>
    <lineage>
        <taxon>Bacteria</taxon>
        <taxon>Pseudomonadati</taxon>
        <taxon>Pseudomonadota</taxon>
        <taxon>Alphaproteobacteria</taxon>
        <taxon>Hyphomicrobiales</taxon>
        <taxon>Brucellaceae</taxon>
        <taxon>Brucella/Ochrobactrum group</taxon>
        <taxon>Brucella</taxon>
    </lineage>
</organism>